<evidence type="ECO:0000313" key="2">
    <source>
        <dbReference type="Proteomes" id="UP000185766"/>
    </source>
</evidence>
<dbReference type="RefSeq" id="WP_074864485.1">
    <property type="nucleotide sequence ID" value="NZ_FOAS01000002.1"/>
</dbReference>
<name>A0A1H7GHP8_9GAMM</name>
<dbReference type="InterPro" id="IPR032024">
    <property type="entry name" value="DUF5064"/>
</dbReference>
<protein>
    <submittedName>
        <fullName evidence="1">Uncharacterized protein</fullName>
    </submittedName>
</protein>
<dbReference type="AlphaFoldDB" id="A0A1H7GHP8"/>
<dbReference type="Gene3D" id="3.30.160.370">
    <property type="entry name" value="Domain of unknown function DUF5064"/>
    <property type="match status" value="1"/>
</dbReference>
<dbReference type="Proteomes" id="UP000185766">
    <property type="component" value="Unassembled WGS sequence"/>
</dbReference>
<sequence>MFRPGHLHRSLIAEGDRPALALTFEYTLGHDERQGEGVDFVLFGTLGTQTLNERFFLPRDSAFNFAHEVNLILTKHGLPSRGGPVMFFHDEYDQVFADVRRLVHGEAGEAVDLREFE</sequence>
<reference evidence="1 2" key="1">
    <citation type="submission" date="2016-10" db="EMBL/GenBank/DDBJ databases">
        <authorList>
            <person name="de Groot N.N."/>
        </authorList>
    </citation>
    <scope>NUCLEOTIDE SEQUENCE [LARGE SCALE GENOMIC DNA]</scope>
    <source>
        <strain evidence="1 2">JCM 19513</strain>
    </source>
</reference>
<dbReference type="Pfam" id="PF16703">
    <property type="entry name" value="DUF5064"/>
    <property type="match status" value="1"/>
</dbReference>
<gene>
    <name evidence="1" type="ORF">SAMN05216214_10244</name>
</gene>
<proteinExistence type="predicted"/>
<organism evidence="1 2">
    <name type="scientific">Atopomonas hussainii</name>
    <dbReference type="NCBI Taxonomy" id="1429083"/>
    <lineage>
        <taxon>Bacteria</taxon>
        <taxon>Pseudomonadati</taxon>
        <taxon>Pseudomonadota</taxon>
        <taxon>Gammaproteobacteria</taxon>
        <taxon>Pseudomonadales</taxon>
        <taxon>Pseudomonadaceae</taxon>
        <taxon>Atopomonas</taxon>
    </lineage>
</organism>
<dbReference type="EMBL" id="FOAS01000002">
    <property type="protein sequence ID" value="SEK36000.1"/>
    <property type="molecule type" value="Genomic_DNA"/>
</dbReference>
<accession>A0A1H7GHP8</accession>
<keyword evidence="2" id="KW-1185">Reference proteome</keyword>
<evidence type="ECO:0000313" key="1">
    <source>
        <dbReference type="EMBL" id="SEK36000.1"/>
    </source>
</evidence>